<feature type="signal peptide" evidence="1">
    <location>
        <begin position="1"/>
        <end position="15"/>
    </location>
</feature>
<feature type="chain" id="PRO_5044874601" evidence="1">
    <location>
        <begin position="16"/>
        <end position="209"/>
    </location>
</feature>
<comment type="caution">
    <text evidence="2">The sequence shown here is derived from an EMBL/GenBank/DDBJ whole genome shotgun (WGS) entry which is preliminary data.</text>
</comment>
<evidence type="ECO:0000313" key="2">
    <source>
        <dbReference type="EMBL" id="KAL1139070.1"/>
    </source>
</evidence>
<dbReference type="EMBL" id="JBFDAA010000003">
    <property type="protein sequence ID" value="KAL1139070.1"/>
    <property type="molecule type" value="Genomic_DNA"/>
</dbReference>
<protein>
    <submittedName>
        <fullName evidence="2">Uncharacterized protein</fullName>
    </submittedName>
</protein>
<name>A0ABD0YSU5_9HEMI</name>
<keyword evidence="3" id="KW-1185">Reference proteome</keyword>
<dbReference type="AlphaFoldDB" id="A0ABD0YSU5"/>
<sequence>MKLFLVATLLGVASAAPNQDMNAQFDNFLPYLNYYMTIHRLQEIWLPDFFRPEAPVFTGVTLANLSTIVRKGEALFSANGNEKNISVTLGLKDARIHVDRGTPIRDGFTGIIGHGAVNVRLRVVHTPEGQFPCTAYWTGFHIVQLSNVTIQTGDMAYEGTDLSADVIKQLIAHYSKQLNTDLVLEMAYRALDVCTIWAQPINWGRTPEN</sequence>
<accession>A0ABD0YSU5</accession>
<dbReference type="Proteomes" id="UP001558652">
    <property type="component" value="Unassembled WGS sequence"/>
</dbReference>
<evidence type="ECO:0000313" key="3">
    <source>
        <dbReference type="Proteomes" id="UP001558652"/>
    </source>
</evidence>
<organism evidence="2 3">
    <name type="scientific">Ranatra chinensis</name>
    <dbReference type="NCBI Taxonomy" id="642074"/>
    <lineage>
        <taxon>Eukaryota</taxon>
        <taxon>Metazoa</taxon>
        <taxon>Ecdysozoa</taxon>
        <taxon>Arthropoda</taxon>
        <taxon>Hexapoda</taxon>
        <taxon>Insecta</taxon>
        <taxon>Pterygota</taxon>
        <taxon>Neoptera</taxon>
        <taxon>Paraneoptera</taxon>
        <taxon>Hemiptera</taxon>
        <taxon>Heteroptera</taxon>
        <taxon>Panheteroptera</taxon>
        <taxon>Nepomorpha</taxon>
        <taxon>Nepidae</taxon>
        <taxon>Ranatrinae</taxon>
        <taxon>Ranatra</taxon>
    </lineage>
</organism>
<gene>
    <name evidence="2" type="ORF">AAG570_009131</name>
</gene>
<proteinExistence type="predicted"/>
<keyword evidence="1" id="KW-0732">Signal</keyword>
<reference evidence="2 3" key="1">
    <citation type="submission" date="2024-07" db="EMBL/GenBank/DDBJ databases">
        <title>Chromosome-level genome assembly of the water stick insect Ranatra chinensis (Heteroptera: Nepidae).</title>
        <authorList>
            <person name="Liu X."/>
        </authorList>
    </citation>
    <scope>NUCLEOTIDE SEQUENCE [LARGE SCALE GENOMIC DNA]</scope>
    <source>
        <strain evidence="2">Cailab_2021Rc</strain>
        <tissue evidence="2">Muscle</tissue>
    </source>
</reference>
<evidence type="ECO:0000256" key="1">
    <source>
        <dbReference type="SAM" id="SignalP"/>
    </source>
</evidence>